<dbReference type="InterPro" id="IPR047930">
    <property type="entry name" value="Transpos_IS6"/>
</dbReference>
<keyword evidence="2" id="KW-0815">Transposition</keyword>
<evidence type="ECO:0000256" key="3">
    <source>
        <dbReference type="ARBA" id="ARBA00023125"/>
    </source>
</evidence>
<dbReference type="GO" id="GO:0015074">
    <property type="term" value="P:DNA integration"/>
    <property type="evidence" value="ECO:0007669"/>
    <property type="project" value="InterPro"/>
</dbReference>
<dbReference type="InterPro" id="IPR001584">
    <property type="entry name" value="Integrase_cat-core"/>
</dbReference>
<dbReference type="PROSITE" id="PS50994">
    <property type="entry name" value="INTEGRASE"/>
    <property type="match status" value="1"/>
</dbReference>
<feature type="domain" description="Integrase catalytic" evidence="5">
    <location>
        <begin position="66"/>
        <end position="245"/>
    </location>
</feature>
<dbReference type="OrthoDB" id="4315389at2"/>
<dbReference type="GO" id="GO:0006310">
    <property type="term" value="P:DNA recombination"/>
    <property type="evidence" value="ECO:0007669"/>
    <property type="project" value="UniProtKB-KW"/>
</dbReference>
<dbReference type="PANTHER" id="PTHR35528">
    <property type="entry name" value="BLL1675 PROTEIN"/>
    <property type="match status" value="1"/>
</dbReference>
<dbReference type="InterPro" id="IPR032874">
    <property type="entry name" value="DDE_dom"/>
</dbReference>
<evidence type="ECO:0000256" key="4">
    <source>
        <dbReference type="ARBA" id="ARBA00023172"/>
    </source>
</evidence>
<dbReference type="EMBL" id="FOVR01000029">
    <property type="protein sequence ID" value="SFP19681.1"/>
    <property type="molecule type" value="Genomic_DNA"/>
</dbReference>
<organism evidence="6 8">
    <name type="scientific">Cohaesibacter marisflavi</name>
    <dbReference type="NCBI Taxonomy" id="655353"/>
    <lineage>
        <taxon>Bacteria</taxon>
        <taxon>Pseudomonadati</taxon>
        <taxon>Pseudomonadota</taxon>
        <taxon>Alphaproteobacteria</taxon>
        <taxon>Hyphomicrobiales</taxon>
        <taxon>Cohaesibacteraceae</taxon>
    </lineage>
</organism>
<gene>
    <name evidence="6" type="ORF">SAMN04488056_12819</name>
    <name evidence="7" type="ORF">SAMN04488056_1291</name>
</gene>
<dbReference type="Proteomes" id="UP000199236">
    <property type="component" value="Unassembled WGS sequence"/>
</dbReference>
<dbReference type="Pfam" id="PF13610">
    <property type="entry name" value="DDE_Tnp_IS240"/>
    <property type="match status" value="1"/>
</dbReference>
<dbReference type="Gene3D" id="3.30.420.10">
    <property type="entry name" value="Ribonuclease H-like superfamily/Ribonuclease H"/>
    <property type="match status" value="1"/>
</dbReference>
<evidence type="ECO:0000259" key="5">
    <source>
        <dbReference type="PROSITE" id="PS50994"/>
    </source>
</evidence>
<reference evidence="6 8" key="1">
    <citation type="submission" date="2016-10" db="EMBL/GenBank/DDBJ databases">
        <authorList>
            <person name="de Groot N.N."/>
        </authorList>
    </citation>
    <scope>NUCLEOTIDE SEQUENCE [LARGE SCALE GENOMIC DNA]</scope>
    <source>
        <strain evidence="6 8">CGMCC 1.9157</strain>
    </source>
</reference>
<dbReference type="SUPFAM" id="SSF53098">
    <property type="entry name" value="Ribonuclease H-like"/>
    <property type="match status" value="1"/>
</dbReference>
<evidence type="ECO:0000313" key="7">
    <source>
        <dbReference type="EMBL" id="SFP19681.1"/>
    </source>
</evidence>
<dbReference type="GO" id="GO:0032196">
    <property type="term" value="P:transposition"/>
    <property type="evidence" value="ECO:0007669"/>
    <property type="project" value="UniProtKB-KW"/>
</dbReference>
<dbReference type="InterPro" id="IPR052183">
    <property type="entry name" value="IS_Transposase"/>
</dbReference>
<evidence type="ECO:0000313" key="6">
    <source>
        <dbReference type="EMBL" id="SFP19393.1"/>
    </source>
</evidence>
<dbReference type="InterPro" id="IPR036397">
    <property type="entry name" value="RNaseH_sf"/>
</dbReference>
<dbReference type="RefSeq" id="WP_090075731.1">
    <property type="nucleotide sequence ID" value="NZ_FOVR01000028.1"/>
</dbReference>
<dbReference type="NCBIfam" id="NF033587">
    <property type="entry name" value="transpos_IS6"/>
    <property type="match status" value="1"/>
</dbReference>
<dbReference type="STRING" id="655353.SAMN04488056_12819"/>
<keyword evidence="4" id="KW-0233">DNA recombination</keyword>
<dbReference type="EMBL" id="FOVR01000028">
    <property type="protein sequence ID" value="SFP19393.1"/>
    <property type="molecule type" value="Genomic_DNA"/>
</dbReference>
<keyword evidence="3" id="KW-0238">DNA-binding</keyword>
<dbReference type="InterPro" id="IPR012337">
    <property type="entry name" value="RNaseH-like_sf"/>
</dbReference>
<keyword evidence="8" id="KW-1185">Reference proteome</keyword>
<name>A0A1I5NC97_9HYPH</name>
<sequence>MHTHFKWRHFQGDVILWAVRWYCRYGISYRDLEQMMTERGVPVDHSTIYRWVQKYAPEIERRLRWQWHSPRSSSWRVDETYIKVRGKWAYLYRAVDKFGNTIDFYLSATRNAKAAKRFLSKTLRRVKKWQKPAIINTDRAAPYGVALAELKKEGKCPKDTVHRQVKYLNNVVEADHGKLKQLIRPVRGFKTMKTAYATIKGFEVMRALRKGQANHFNLSNDILGEARIVERAFGVGPGAIAEAITLLEKRASSSMA</sequence>
<protein>
    <submittedName>
        <fullName evidence="6">Transposase (Or an inactivated derivative)</fullName>
    </submittedName>
</protein>
<dbReference type="PANTHER" id="PTHR35528:SF3">
    <property type="entry name" value="BLL1675 PROTEIN"/>
    <property type="match status" value="1"/>
</dbReference>
<comment type="function">
    <text evidence="1">Involved in the transposition of the insertion sequence.</text>
</comment>
<accession>A0A1I5NC97</accession>
<dbReference type="AlphaFoldDB" id="A0A1I5NC97"/>
<evidence type="ECO:0000256" key="1">
    <source>
        <dbReference type="ARBA" id="ARBA00002286"/>
    </source>
</evidence>
<evidence type="ECO:0000313" key="8">
    <source>
        <dbReference type="Proteomes" id="UP000199236"/>
    </source>
</evidence>
<evidence type="ECO:0000256" key="2">
    <source>
        <dbReference type="ARBA" id="ARBA00022578"/>
    </source>
</evidence>
<proteinExistence type="predicted"/>
<dbReference type="GO" id="GO:0003677">
    <property type="term" value="F:DNA binding"/>
    <property type="evidence" value="ECO:0007669"/>
    <property type="project" value="UniProtKB-KW"/>
</dbReference>